<dbReference type="InterPro" id="IPR000644">
    <property type="entry name" value="CBS_dom"/>
</dbReference>
<dbReference type="InterPro" id="IPR058838">
    <property type="entry name" value="SH3_actinomycetes"/>
</dbReference>
<name>A0ABT2HYM1_9MICO</name>
<dbReference type="SMART" id="SM00116">
    <property type="entry name" value="CBS"/>
    <property type="match status" value="2"/>
</dbReference>
<comment type="caution">
    <text evidence="4">The sequence shown here is derived from an EMBL/GenBank/DDBJ whole genome shotgun (WGS) entry which is preliminary data.</text>
</comment>
<feature type="compositionally biased region" description="Basic and acidic residues" evidence="2">
    <location>
        <begin position="438"/>
        <end position="448"/>
    </location>
</feature>
<dbReference type="Pfam" id="PF03448">
    <property type="entry name" value="MgtE_N"/>
    <property type="match status" value="1"/>
</dbReference>
<feature type="domain" description="CBS" evidence="3">
    <location>
        <begin position="282"/>
        <end position="349"/>
    </location>
</feature>
<dbReference type="InterPro" id="IPR038076">
    <property type="entry name" value="MgtE_N_sf"/>
</dbReference>
<dbReference type="EMBL" id="JALXSQ010000030">
    <property type="protein sequence ID" value="MCT2043215.1"/>
    <property type="molecule type" value="Genomic_DNA"/>
</dbReference>
<dbReference type="InterPro" id="IPR027275">
    <property type="entry name" value="PRC-brl_dom"/>
</dbReference>
<proteinExistence type="predicted"/>
<dbReference type="Gene3D" id="3.10.580.10">
    <property type="entry name" value="CBS-domain"/>
    <property type="match status" value="1"/>
</dbReference>
<evidence type="ECO:0000256" key="1">
    <source>
        <dbReference type="PROSITE-ProRule" id="PRU00703"/>
    </source>
</evidence>
<evidence type="ECO:0000256" key="2">
    <source>
        <dbReference type="SAM" id="MobiDB-lite"/>
    </source>
</evidence>
<dbReference type="PROSITE" id="PS51371">
    <property type="entry name" value="CBS"/>
    <property type="match status" value="2"/>
</dbReference>
<sequence length="448" mass="49224">MSVSKVFVARLANCGVFDPDGLRIGKVRDVIVVFRAAHAPRVNGLAVEVPGKRQIFIPIKQITSIGSAQIIADGVVDLRRFEQRGEEVRLIGEIIGRRVTFADGSGAGTIDDVSIEQDDADDWNVGQLFLRLPRKGASFFGKAPSRYATWDELEIDLSVEGDHSATAFLTAHSEMRPSDLATTLLELPRDRMYEVAAELPDERLADVLEEMYEEDQVAIIEHLDDQHAADVLDRMQPDDAADLVARLDAERTEQLLELMEPEEAEDVRMLLEFAPNTAGGLMTTDPVIVSQDTTIAEVLAIIREKELPAALATTVFVTMSPYEPPTGRFLGIVHFQRLLRHPPHETIGTILDRSSEPVRTETPDAEVSRVLASYDLMALAVVDEEHRLVGAITVDDVLDHILPADWRSPNRQQKNPAQAPRLIGRAPRGGSHAAGGPHQREGGAHGGH</sequence>
<evidence type="ECO:0000313" key="5">
    <source>
        <dbReference type="Proteomes" id="UP001525379"/>
    </source>
</evidence>
<dbReference type="SMART" id="SM00924">
    <property type="entry name" value="MgtE_N"/>
    <property type="match status" value="1"/>
</dbReference>
<dbReference type="Pfam" id="PF26205">
    <property type="entry name" value="SH3_actinomycetes"/>
    <property type="match status" value="1"/>
</dbReference>
<accession>A0ABT2HYM1</accession>
<dbReference type="PANTHER" id="PTHR43773:SF1">
    <property type="entry name" value="MAGNESIUM TRANSPORTER MGTE"/>
    <property type="match status" value="1"/>
</dbReference>
<dbReference type="Proteomes" id="UP001525379">
    <property type="component" value="Unassembled WGS sequence"/>
</dbReference>
<dbReference type="SUPFAM" id="SSF54631">
    <property type="entry name" value="CBS-domain pair"/>
    <property type="match status" value="1"/>
</dbReference>
<dbReference type="RefSeq" id="WP_206394566.1">
    <property type="nucleotide sequence ID" value="NZ_JAFDPW010000001.1"/>
</dbReference>
<evidence type="ECO:0000259" key="3">
    <source>
        <dbReference type="PROSITE" id="PS51371"/>
    </source>
</evidence>
<dbReference type="InterPro" id="IPR006668">
    <property type="entry name" value="Mg_transptr_MgtE_intracell_dom"/>
</dbReference>
<feature type="domain" description="CBS" evidence="3">
    <location>
        <begin position="351"/>
        <end position="408"/>
    </location>
</feature>
<feature type="region of interest" description="Disordered" evidence="2">
    <location>
        <begin position="405"/>
        <end position="448"/>
    </location>
</feature>
<evidence type="ECO:0000313" key="4">
    <source>
        <dbReference type="EMBL" id="MCT2043215.1"/>
    </source>
</evidence>
<organism evidence="4 5">
    <name type="scientific">Pseudoclavibacter albus</name>
    <dbReference type="NCBI Taxonomy" id="272241"/>
    <lineage>
        <taxon>Bacteria</taxon>
        <taxon>Bacillati</taxon>
        <taxon>Actinomycetota</taxon>
        <taxon>Actinomycetes</taxon>
        <taxon>Micrococcales</taxon>
        <taxon>Microbacteriaceae</taxon>
        <taxon>Pseudoclavibacter</taxon>
    </lineage>
</organism>
<gene>
    <name evidence="4" type="ORF">M3D15_07715</name>
</gene>
<reference evidence="4 5" key="1">
    <citation type="submission" date="2022-04" db="EMBL/GenBank/DDBJ databases">
        <title>Human microbiome associated bacterial genomes.</title>
        <authorList>
            <person name="Sandstrom S."/>
            <person name="Salamzade R."/>
            <person name="Kalan L.R."/>
        </authorList>
    </citation>
    <scope>NUCLEOTIDE SEQUENCE [LARGE SCALE GENOMIC DNA]</scope>
    <source>
        <strain evidence="5">p3-SID1799</strain>
    </source>
</reference>
<keyword evidence="1" id="KW-0129">CBS domain</keyword>
<keyword evidence="5" id="KW-1185">Reference proteome</keyword>
<dbReference type="CDD" id="cd04606">
    <property type="entry name" value="CBS_pair_Mg_transporter"/>
    <property type="match status" value="1"/>
</dbReference>
<protein>
    <submittedName>
        <fullName evidence="4">CBS domain-containing protein</fullName>
    </submittedName>
</protein>
<dbReference type="SUPFAM" id="SSF158791">
    <property type="entry name" value="MgtE N-terminal domain-like"/>
    <property type="match status" value="1"/>
</dbReference>
<dbReference type="InterPro" id="IPR006669">
    <property type="entry name" value="MgtE_transporter"/>
</dbReference>
<dbReference type="InterPro" id="IPR046342">
    <property type="entry name" value="CBS_dom_sf"/>
</dbReference>
<dbReference type="PANTHER" id="PTHR43773">
    <property type="entry name" value="MAGNESIUM TRANSPORTER MGTE"/>
    <property type="match status" value="1"/>
</dbReference>
<dbReference type="Gene3D" id="1.25.60.10">
    <property type="entry name" value="MgtE N-terminal domain-like"/>
    <property type="match status" value="1"/>
</dbReference>
<dbReference type="Pfam" id="PF00571">
    <property type="entry name" value="CBS"/>
    <property type="match status" value="2"/>
</dbReference>
<dbReference type="Pfam" id="PF05239">
    <property type="entry name" value="PRC"/>
    <property type="match status" value="1"/>
</dbReference>